<evidence type="ECO:0000313" key="2">
    <source>
        <dbReference type="Proteomes" id="UP000271974"/>
    </source>
</evidence>
<gene>
    <name evidence="1" type="ORF">EGW08_014273</name>
</gene>
<dbReference type="AlphaFoldDB" id="A0A433T934"/>
<keyword evidence="2" id="KW-1185">Reference proteome</keyword>
<dbReference type="EMBL" id="RQTK01000540">
    <property type="protein sequence ID" value="RUS77964.1"/>
    <property type="molecule type" value="Genomic_DNA"/>
</dbReference>
<organism evidence="1 2">
    <name type="scientific">Elysia chlorotica</name>
    <name type="common">Eastern emerald elysia</name>
    <name type="synonym">Sea slug</name>
    <dbReference type="NCBI Taxonomy" id="188477"/>
    <lineage>
        <taxon>Eukaryota</taxon>
        <taxon>Metazoa</taxon>
        <taxon>Spiralia</taxon>
        <taxon>Lophotrochozoa</taxon>
        <taxon>Mollusca</taxon>
        <taxon>Gastropoda</taxon>
        <taxon>Heterobranchia</taxon>
        <taxon>Euthyneura</taxon>
        <taxon>Panpulmonata</taxon>
        <taxon>Sacoglossa</taxon>
        <taxon>Placobranchoidea</taxon>
        <taxon>Plakobranchidae</taxon>
        <taxon>Elysia</taxon>
    </lineage>
</organism>
<evidence type="ECO:0000313" key="1">
    <source>
        <dbReference type="EMBL" id="RUS77964.1"/>
    </source>
</evidence>
<comment type="caution">
    <text evidence="1">The sequence shown here is derived from an EMBL/GenBank/DDBJ whole genome shotgun (WGS) entry which is preliminary data.</text>
</comment>
<accession>A0A433T934</accession>
<proteinExistence type="predicted"/>
<dbReference type="Proteomes" id="UP000271974">
    <property type="component" value="Unassembled WGS sequence"/>
</dbReference>
<reference evidence="1 2" key="1">
    <citation type="submission" date="2019-01" db="EMBL/GenBank/DDBJ databases">
        <title>A draft genome assembly of the solar-powered sea slug Elysia chlorotica.</title>
        <authorList>
            <person name="Cai H."/>
            <person name="Li Q."/>
            <person name="Fang X."/>
            <person name="Li J."/>
            <person name="Curtis N.E."/>
            <person name="Altenburger A."/>
            <person name="Shibata T."/>
            <person name="Feng M."/>
            <person name="Maeda T."/>
            <person name="Schwartz J.A."/>
            <person name="Shigenobu S."/>
            <person name="Lundholm N."/>
            <person name="Nishiyama T."/>
            <person name="Yang H."/>
            <person name="Hasebe M."/>
            <person name="Li S."/>
            <person name="Pierce S.K."/>
            <person name="Wang J."/>
        </authorList>
    </citation>
    <scope>NUCLEOTIDE SEQUENCE [LARGE SCALE GENOMIC DNA]</scope>
    <source>
        <strain evidence="1">EC2010</strain>
        <tissue evidence="1">Whole organism of an adult</tissue>
    </source>
</reference>
<sequence length="130" mass="13586">MHCTVPSGPASESDTVITATTVPSGAASETSAQGSPLFRKVTEMTGGVFAAPVTVTSTSTWLANGWTPPSTASTRRVCLPTGSGPRVVTAPVCSSTWKFWKILASAWFALSLYCTCPFTPRSGSLANMFF</sequence>
<name>A0A433T934_ELYCH</name>
<protein>
    <submittedName>
        <fullName evidence="1">Uncharacterized protein</fullName>
    </submittedName>
</protein>